<dbReference type="InParanoid" id="C8VTX4"/>
<accession>C8VTX4</accession>
<name>C8VTX4_EMENI</name>
<evidence type="ECO:0000313" key="1">
    <source>
        <dbReference type="EMBL" id="CBF88285.1"/>
    </source>
</evidence>
<protein>
    <submittedName>
        <fullName evidence="1">Uncharacterized protein</fullName>
    </submittedName>
</protein>
<proteinExistence type="predicted"/>
<dbReference type="VEuPathDB" id="FungiDB:AN11288"/>
<sequence>MLEPVESAECEILTCPCCM</sequence>
<dbReference type="Proteomes" id="UP000000560">
    <property type="component" value="Chromosome VIII"/>
</dbReference>
<reference evidence="2" key="2">
    <citation type="journal article" date="2009" name="Fungal Genet. Biol.">
        <title>The 2008 update of the Aspergillus nidulans genome annotation: a community effort.</title>
        <authorList>
            <person name="Wortman J.R."/>
            <person name="Gilsenan J.M."/>
            <person name="Joardar V."/>
            <person name="Deegan J."/>
            <person name="Clutterbuck J."/>
            <person name="Andersen M.R."/>
            <person name="Archer D."/>
            <person name="Bencina M."/>
            <person name="Braus G."/>
            <person name="Coutinho P."/>
            <person name="von Dohren H."/>
            <person name="Doonan J."/>
            <person name="Driessen A.J."/>
            <person name="Durek P."/>
            <person name="Espeso E."/>
            <person name="Fekete E."/>
            <person name="Flipphi M."/>
            <person name="Estrada C.G."/>
            <person name="Geysens S."/>
            <person name="Goldman G."/>
            <person name="de Groot P.W."/>
            <person name="Hansen K."/>
            <person name="Harris S.D."/>
            <person name="Heinekamp T."/>
            <person name="Helmstaedt K."/>
            <person name="Henrissat B."/>
            <person name="Hofmann G."/>
            <person name="Homan T."/>
            <person name="Horio T."/>
            <person name="Horiuchi H."/>
            <person name="James S."/>
            <person name="Jones M."/>
            <person name="Karaffa L."/>
            <person name="Karanyi Z."/>
            <person name="Kato M."/>
            <person name="Keller N."/>
            <person name="Kelly D.E."/>
            <person name="Kiel J.A."/>
            <person name="Kim J.M."/>
            <person name="van der Klei I.J."/>
            <person name="Klis F.M."/>
            <person name="Kovalchuk A."/>
            <person name="Krasevec N."/>
            <person name="Kubicek C.P."/>
            <person name="Liu B."/>
            <person name="Maccabe A."/>
            <person name="Meyer V."/>
            <person name="Mirabito P."/>
            <person name="Miskei M."/>
            <person name="Mos M."/>
            <person name="Mullins J."/>
            <person name="Nelson D.R."/>
            <person name="Nielsen J."/>
            <person name="Oakley B.R."/>
            <person name="Osmani S.A."/>
            <person name="Pakula T."/>
            <person name="Paszewski A."/>
            <person name="Paulsen I."/>
            <person name="Pilsyk S."/>
            <person name="Pocsi I."/>
            <person name="Punt P.J."/>
            <person name="Ram A.F."/>
            <person name="Ren Q."/>
            <person name="Robellet X."/>
            <person name="Robson G."/>
            <person name="Seiboth B."/>
            <person name="van Solingen P."/>
            <person name="Specht T."/>
            <person name="Sun J."/>
            <person name="Taheri-Talesh N."/>
            <person name="Takeshita N."/>
            <person name="Ussery D."/>
            <person name="vanKuyk P.A."/>
            <person name="Visser H."/>
            <person name="van de Vondervoort P.J."/>
            <person name="de Vries R.P."/>
            <person name="Walton J."/>
            <person name="Xiang X."/>
            <person name="Xiong Y."/>
            <person name="Zeng A.P."/>
            <person name="Brandt B.W."/>
            <person name="Cornell M.J."/>
            <person name="van den Hondel C.A."/>
            <person name="Visser J."/>
            <person name="Oliver S.G."/>
            <person name="Turner G."/>
        </authorList>
    </citation>
    <scope>GENOME REANNOTATION</scope>
    <source>
        <strain evidence="2">FGSC A4 / ATCC 38163 / CBS 112.46 / NRRL 194 / M139</strain>
    </source>
</reference>
<dbReference type="HOGENOM" id="CLU_3429975_0_0_1"/>
<organism evidence="1 2">
    <name type="scientific">Emericella nidulans (strain FGSC A4 / ATCC 38163 / CBS 112.46 / NRRL 194 / M139)</name>
    <name type="common">Aspergillus nidulans</name>
    <dbReference type="NCBI Taxonomy" id="227321"/>
    <lineage>
        <taxon>Eukaryota</taxon>
        <taxon>Fungi</taxon>
        <taxon>Dikarya</taxon>
        <taxon>Ascomycota</taxon>
        <taxon>Pezizomycotina</taxon>
        <taxon>Eurotiomycetes</taxon>
        <taxon>Eurotiomycetidae</taxon>
        <taxon>Eurotiales</taxon>
        <taxon>Aspergillaceae</taxon>
        <taxon>Aspergillus</taxon>
        <taxon>Aspergillus subgen. Nidulantes</taxon>
    </lineage>
</organism>
<keyword evidence="2" id="KW-1185">Reference proteome</keyword>
<dbReference type="EMBL" id="BN001308">
    <property type="protein sequence ID" value="CBF88285.1"/>
    <property type="molecule type" value="Genomic_DNA"/>
</dbReference>
<reference evidence="2" key="1">
    <citation type="journal article" date="2005" name="Nature">
        <title>Sequencing of Aspergillus nidulans and comparative analysis with A. fumigatus and A. oryzae.</title>
        <authorList>
            <person name="Galagan J.E."/>
            <person name="Calvo S.E."/>
            <person name="Cuomo C."/>
            <person name="Ma L.J."/>
            <person name="Wortman J.R."/>
            <person name="Batzoglou S."/>
            <person name="Lee S.I."/>
            <person name="Basturkmen M."/>
            <person name="Spevak C.C."/>
            <person name="Clutterbuck J."/>
            <person name="Kapitonov V."/>
            <person name="Jurka J."/>
            <person name="Scazzocchio C."/>
            <person name="Farman M."/>
            <person name="Butler J."/>
            <person name="Purcell S."/>
            <person name="Harris S."/>
            <person name="Braus G.H."/>
            <person name="Draht O."/>
            <person name="Busch S."/>
            <person name="D'Enfert C."/>
            <person name="Bouchier C."/>
            <person name="Goldman G.H."/>
            <person name="Bell-Pedersen D."/>
            <person name="Griffiths-Jones S."/>
            <person name="Doonan J.H."/>
            <person name="Yu J."/>
            <person name="Vienken K."/>
            <person name="Pain A."/>
            <person name="Freitag M."/>
            <person name="Selker E.U."/>
            <person name="Archer D.B."/>
            <person name="Penalva M.A."/>
            <person name="Oakley B.R."/>
            <person name="Momany M."/>
            <person name="Tanaka T."/>
            <person name="Kumagai T."/>
            <person name="Asai K."/>
            <person name="Machida M."/>
            <person name="Nierman W.C."/>
            <person name="Denning D.W."/>
            <person name="Caddick M."/>
            <person name="Hynes M."/>
            <person name="Paoletti M."/>
            <person name="Fischer R."/>
            <person name="Miller B."/>
            <person name="Dyer P."/>
            <person name="Sachs M.S."/>
            <person name="Osmani S.A."/>
            <person name="Birren B.W."/>
        </authorList>
    </citation>
    <scope>NUCLEOTIDE SEQUENCE [LARGE SCALE GENOMIC DNA]</scope>
    <source>
        <strain evidence="2">FGSC A4 / ATCC 38163 / CBS 112.46 / NRRL 194 / M139</strain>
    </source>
</reference>
<dbReference type="AlphaFoldDB" id="C8VTX4"/>
<evidence type="ECO:0000313" key="2">
    <source>
        <dbReference type="Proteomes" id="UP000000560"/>
    </source>
</evidence>
<gene>
    <name evidence="1" type="ORF">ANIA_11288</name>
</gene>